<evidence type="ECO:0000259" key="2">
    <source>
        <dbReference type="Pfam" id="PF08044"/>
    </source>
</evidence>
<keyword evidence="5" id="KW-1185">Reference proteome</keyword>
<name>A0A1E7KHV3_9ACTN</name>
<dbReference type="PATRIC" id="fig|1075402.3.peg.4959"/>
<feature type="transmembrane region" description="Helical" evidence="1">
    <location>
        <begin position="113"/>
        <end position="134"/>
    </location>
</feature>
<evidence type="ECO:0000256" key="1">
    <source>
        <dbReference type="SAM" id="Phobius"/>
    </source>
</evidence>
<dbReference type="AlphaFoldDB" id="A0A1E7KHV3"/>
<comment type="caution">
    <text evidence="4">The sequence shown here is derived from an EMBL/GenBank/DDBJ whole genome shotgun (WGS) entry which is preliminary data.</text>
</comment>
<dbReference type="PANTHER" id="PTHR40763">
    <property type="entry name" value="MEMBRANE PROTEIN-RELATED"/>
    <property type="match status" value="1"/>
</dbReference>
<protein>
    <submittedName>
        <fullName evidence="4">Uncharacterized protein</fullName>
    </submittedName>
</protein>
<feature type="domain" description="DUF4190" evidence="3">
    <location>
        <begin position="111"/>
        <end position="170"/>
    </location>
</feature>
<keyword evidence="1" id="KW-1133">Transmembrane helix</keyword>
<feature type="transmembrane region" description="Helical" evidence="1">
    <location>
        <begin position="154"/>
        <end position="174"/>
    </location>
</feature>
<accession>A0A1E7KHV3</accession>
<dbReference type="InterPro" id="IPR012551">
    <property type="entry name" value="DUF1707_SHOCT-like"/>
</dbReference>
<dbReference type="Pfam" id="PF13828">
    <property type="entry name" value="DUF4190"/>
    <property type="match status" value="1"/>
</dbReference>
<dbReference type="OrthoDB" id="4374883at2"/>
<keyword evidence="1" id="KW-0472">Membrane</keyword>
<organism evidence="4 5">
    <name type="scientific">Streptomyces oceani</name>
    <dbReference type="NCBI Taxonomy" id="1075402"/>
    <lineage>
        <taxon>Bacteria</taxon>
        <taxon>Bacillati</taxon>
        <taxon>Actinomycetota</taxon>
        <taxon>Actinomycetes</taxon>
        <taxon>Kitasatosporales</taxon>
        <taxon>Streptomycetaceae</taxon>
        <taxon>Streptomyces</taxon>
    </lineage>
</organism>
<dbReference type="Pfam" id="PF08044">
    <property type="entry name" value="DUF1707"/>
    <property type="match status" value="1"/>
</dbReference>
<dbReference type="Proteomes" id="UP000176101">
    <property type="component" value="Unassembled WGS sequence"/>
</dbReference>
<evidence type="ECO:0000313" key="5">
    <source>
        <dbReference type="Proteomes" id="UP000176101"/>
    </source>
</evidence>
<sequence>MLAGNSDRERAIDVLRAAFAEGRLTKEEYDQRTERAVAARSITELQQLTSDVPHGPGGATAATPAMPTMPGMPTMPAVPQTFHGPHAYPRHAPYYGPVYPYPPPRITNSAATGALICGLITPVTFGFSAIPAVVLGHKARAEIRRTGEHGDGSAVAGIVLGWVSIGLLLLMVLLA</sequence>
<dbReference type="InterPro" id="IPR025241">
    <property type="entry name" value="DUF4190"/>
</dbReference>
<feature type="domain" description="DUF1707" evidence="2">
    <location>
        <begin position="1"/>
        <end position="53"/>
    </location>
</feature>
<proteinExistence type="predicted"/>
<reference evidence="4 5" key="1">
    <citation type="journal article" date="2016" name="Front. Microbiol.">
        <title>Comparative Genomics Analysis of Streptomyces Species Reveals Their Adaptation to the Marine Environment and Their Diversity at the Genomic Level.</title>
        <authorList>
            <person name="Tian X."/>
            <person name="Zhang Z."/>
            <person name="Yang T."/>
            <person name="Chen M."/>
            <person name="Li J."/>
            <person name="Chen F."/>
            <person name="Yang J."/>
            <person name="Li W."/>
            <person name="Zhang B."/>
            <person name="Zhang Z."/>
            <person name="Wu J."/>
            <person name="Zhang C."/>
            <person name="Long L."/>
            <person name="Xiao J."/>
        </authorList>
    </citation>
    <scope>NUCLEOTIDE SEQUENCE [LARGE SCALE GENOMIC DNA]</scope>
    <source>
        <strain evidence="4 5">SCSIO 02100</strain>
    </source>
</reference>
<evidence type="ECO:0000313" key="4">
    <source>
        <dbReference type="EMBL" id="OEV03456.1"/>
    </source>
</evidence>
<keyword evidence="1" id="KW-0812">Transmembrane</keyword>
<gene>
    <name evidence="4" type="ORF">AN216_11355</name>
</gene>
<dbReference type="RefSeq" id="WP_070196521.1">
    <property type="nucleotide sequence ID" value="NZ_LJGU01000119.1"/>
</dbReference>
<dbReference type="STRING" id="1075402.AN216_11355"/>
<dbReference type="EMBL" id="LJGU01000119">
    <property type="protein sequence ID" value="OEV03456.1"/>
    <property type="molecule type" value="Genomic_DNA"/>
</dbReference>
<evidence type="ECO:0000259" key="3">
    <source>
        <dbReference type="Pfam" id="PF13828"/>
    </source>
</evidence>
<dbReference type="PANTHER" id="PTHR40763:SF4">
    <property type="entry name" value="DUF1707 DOMAIN-CONTAINING PROTEIN"/>
    <property type="match status" value="1"/>
</dbReference>